<gene>
    <name evidence="1" type="ORF">SAMN05192553_103623</name>
</gene>
<reference evidence="2" key="1">
    <citation type="submission" date="2016-10" db="EMBL/GenBank/DDBJ databases">
        <authorList>
            <person name="Varghese N."/>
            <person name="Submissions S."/>
        </authorList>
    </citation>
    <scope>NUCLEOTIDE SEQUENCE [LARGE SCALE GENOMIC DNA]</scope>
    <source>
        <strain evidence="2">IBRC-M 10761</strain>
    </source>
</reference>
<dbReference type="InterPro" id="IPR012341">
    <property type="entry name" value="6hp_glycosidase-like_sf"/>
</dbReference>
<organism evidence="1 2">
    <name type="scientific">Cyclobacterium xiamenense</name>
    <dbReference type="NCBI Taxonomy" id="1297121"/>
    <lineage>
        <taxon>Bacteria</taxon>
        <taxon>Pseudomonadati</taxon>
        <taxon>Bacteroidota</taxon>
        <taxon>Cytophagia</taxon>
        <taxon>Cytophagales</taxon>
        <taxon>Cyclobacteriaceae</taxon>
        <taxon>Cyclobacterium</taxon>
    </lineage>
</organism>
<keyword evidence="2" id="KW-1185">Reference proteome</keyword>
<evidence type="ECO:0000313" key="1">
    <source>
        <dbReference type="EMBL" id="SEJ38928.1"/>
    </source>
</evidence>
<sequence length="437" mass="48609">MSDLAVAQPVPNRSVVSAADLDFLIEMTRDVLEQSKIYPNQIVSEDFGPNRTGGTLVRPGGRNAYPSFWIRDYAMALETGMITSDEQRHMLFLTAAAQAEQTWITSGGSLIPMGSIPDHIRIDDALPIYFPGTYSYDLQGTREWGSLPPFGDAFFFIHMARQLLASGAAVAVLEETIEGKRLIDRLRMAFHVSPARQENHLVFCTEQFRGVDFGFRDAIQLTGDLLYPSILKFRAANQLAELFSLLGDEATGKHYYRIAEQIREAVPDVFADASGLLKASTGTSNQPDVWGTALAVYEGVLRGEAREIACRALAVAYEKGTLSYRGNIRHVLTSHDFDSDKVWERSMAPKNRYQNGAYWGTPVGWVAHAIYRVNPEAARKLVREYIAELRENDFRKGSDFGAPYECFAPDGYTQNPVYLTSVASPLAVFMKMGSGEK</sequence>
<dbReference type="InterPro" id="IPR008928">
    <property type="entry name" value="6-hairpin_glycosidase_sf"/>
</dbReference>
<accession>A0A1H6YCD1</accession>
<dbReference type="EMBL" id="FNZH01000003">
    <property type="protein sequence ID" value="SEJ38928.1"/>
    <property type="molecule type" value="Genomic_DNA"/>
</dbReference>
<proteinExistence type="predicted"/>
<dbReference type="Gene3D" id="1.50.10.10">
    <property type="match status" value="1"/>
</dbReference>
<dbReference type="AlphaFoldDB" id="A0A1H6YCD1"/>
<dbReference type="STRING" id="1416801.SAMN05192553_103623"/>
<evidence type="ECO:0008006" key="3">
    <source>
        <dbReference type="Google" id="ProtNLM"/>
    </source>
</evidence>
<dbReference type="SUPFAM" id="SSF48208">
    <property type="entry name" value="Six-hairpin glycosidases"/>
    <property type="match status" value="1"/>
</dbReference>
<dbReference type="Proteomes" id="UP000199403">
    <property type="component" value="Unassembled WGS sequence"/>
</dbReference>
<protein>
    <recommendedName>
        <fullName evidence="3">Alkaline and neutral invertase</fullName>
    </recommendedName>
</protein>
<evidence type="ECO:0000313" key="2">
    <source>
        <dbReference type="Proteomes" id="UP000199403"/>
    </source>
</evidence>
<dbReference type="GO" id="GO:0005975">
    <property type="term" value="P:carbohydrate metabolic process"/>
    <property type="evidence" value="ECO:0007669"/>
    <property type="project" value="InterPro"/>
</dbReference>
<name>A0A1H6YCD1_9BACT</name>